<dbReference type="InterPro" id="IPR036900">
    <property type="entry name" value="A-D-PHexomutase_C_sf"/>
</dbReference>
<accession>E0NNX3</accession>
<sequence length="447" mass="49484">MARLFGTDGVRGIANEYLTPELAYDIGKAAGYVLGNESTFRRVIIGRDTRLSGNLLECAVASALMSIGYDVELVGVEPTPAIAYLTRNGDYDFGIVISASHNPFEYNGIKFFSHEGYKLSDEVEDRIEELIHSDVALYKTLPFDEIGKVIHTDAREKYKEYLKSCHDFDLKGLRIGIDAGNGALYKIAKEVLEDLNAEVIIINDSPDGTNINKSCGSTNPELIKNLVKENGLDVGFSFDGDADRIIAVDELGREIDGDHILAICATYLKNTKGLKNNIVVGTVMTNIGLARYLETIGAQLITTKVGDRYILEELRKRDGVLGGEQSGHVIFLDYNTTGDGLGTGLFLLEAMKNMNMKLSELNDLMVSYPQVLENARVRNELKYKYEEDSEIVAKIKEIEEKLEGEGRVVIRTSGTEPVIRVMIEGKDTEVIGEYARDLKKLIESKLS</sequence>
<dbReference type="InterPro" id="IPR005844">
    <property type="entry name" value="A-D-PHexomutase_a/b/a-I"/>
</dbReference>
<dbReference type="InterPro" id="IPR006352">
    <property type="entry name" value="GlmM_bact"/>
</dbReference>
<keyword evidence="2 9" id="KW-0597">Phosphoprotein</keyword>
<dbReference type="GO" id="GO:0005975">
    <property type="term" value="P:carbohydrate metabolic process"/>
    <property type="evidence" value="ECO:0007669"/>
    <property type="project" value="InterPro"/>
</dbReference>
<feature type="domain" description="Alpha-D-phosphohexomutase alpha/beta/alpha" evidence="15">
    <location>
        <begin position="256"/>
        <end position="365"/>
    </location>
</feature>
<dbReference type="Pfam" id="PF02878">
    <property type="entry name" value="PGM_PMM_I"/>
    <property type="match status" value="1"/>
</dbReference>
<evidence type="ECO:0000259" key="15">
    <source>
        <dbReference type="Pfam" id="PF02880"/>
    </source>
</evidence>
<evidence type="ECO:0000256" key="1">
    <source>
        <dbReference type="ARBA" id="ARBA00010231"/>
    </source>
</evidence>
<feature type="modified residue" description="Phosphoserine" evidence="9">
    <location>
        <position position="100"/>
    </location>
</feature>
<evidence type="ECO:0000256" key="2">
    <source>
        <dbReference type="ARBA" id="ARBA00022553"/>
    </source>
</evidence>
<evidence type="ECO:0000256" key="4">
    <source>
        <dbReference type="ARBA" id="ARBA00022842"/>
    </source>
</evidence>
<evidence type="ECO:0000256" key="10">
    <source>
        <dbReference type="RuleBase" id="RU004326"/>
    </source>
</evidence>
<dbReference type="AlphaFoldDB" id="E0NNX3"/>
<dbReference type="InterPro" id="IPR005846">
    <property type="entry name" value="A-D-PHexomutase_a/b/a-III"/>
</dbReference>
<dbReference type="eggNOG" id="COG1109">
    <property type="taxonomic scope" value="Bacteria"/>
</dbReference>
<name>E0NNX3_9FIRM</name>
<evidence type="ECO:0000256" key="5">
    <source>
        <dbReference type="ARBA" id="ARBA00023235"/>
    </source>
</evidence>
<protein>
    <recommendedName>
        <fullName evidence="8 9">Phosphoglucosamine mutase</fullName>
        <ecNumber evidence="7 9">5.4.2.10</ecNumber>
    </recommendedName>
</protein>
<dbReference type="FunFam" id="3.40.120.10:FF:000002">
    <property type="entry name" value="Phosphoglucosamine mutase"/>
    <property type="match status" value="1"/>
</dbReference>
<evidence type="ECO:0000256" key="7">
    <source>
        <dbReference type="ARBA" id="ARBA00066330"/>
    </source>
</evidence>
<keyword evidence="17" id="KW-1185">Reference proteome</keyword>
<feature type="binding site" evidence="9">
    <location>
        <position position="241"/>
    </location>
    <ligand>
        <name>Mg(2+)</name>
        <dbReference type="ChEBI" id="CHEBI:18420"/>
    </ligand>
</feature>
<feature type="binding site" evidence="9">
    <location>
        <position position="239"/>
    </location>
    <ligand>
        <name>Mg(2+)</name>
        <dbReference type="ChEBI" id="CHEBI:18420"/>
    </ligand>
</feature>
<dbReference type="GO" id="GO:0006048">
    <property type="term" value="P:UDP-N-acetylglucosamine biosynthetic process"/>
    <property type="evidence" value="ECO:0007669"/>
    <property type="project" value="TreeGrafter"/>
</dbReference>
<dbReference type="STRING" id="862517.HMPREF9225_1862"/>
<evidence type="ECO:0000256" key="8">
    <source>
        <dbReference type="ARBA" id="ARBA00068193"/>
    </source>
</evidence>
<dbReference type="GO" id="GO:0004615">
    <property type="term" value="F:phosphomannomutase activity"/>
    <property type="evidence" value="ECO:0007669"/>
    <property type="project" value="TreeGrafter"/>
</dbReference>
<dbReference type="Gene3D" id="3.30.310.50">
    <property type="entry name" value="Alpha-D-phosphohexomutase, C-terminal domain"/>
    <property type="match status" value="1"/>
</dbReference>
<evidence type="ECO:0000259" key="14">
    <source>
        <dbReference type="Pfam" id="PF02879"/>
    </source>
</evidence>
<feature type="binding site" evidence="9">
    <location>
        <position position="243"/>
    </location>
    <ligand>
        <name>Mg(2+)</name>
        <dbReference type="ChEBI" id="CHEBI:18420"/>
    </ligand>
</feature>
<evidence type="ECO:0000313" key="17">
    <source>
        <dbReference type="Proteomes" id="UP000003280"/>
    </source>
</evidence>
<organism evidence="16 17">
    <name type="scientific">Peptoniphilus duerdenii ATCC BAA-1640</name>
    <dbReference type="NCBI Taxonomy" id="862517"/>
    <lineage>
        <taxon>Bacteria</taxon>
        <taxon>Bacillati</taxon>
        <taxon>Bacillota</taxon>
        <taxon>Tissierellia</taxon>
        <taxon>Tissierellales</taxon>
        <taxon>Peptoniphilaceae</taxon>
        <taxon>Peptoniphilus</taxon>
    </lineage>
</organism>
<comment type="caution">
    <text evidence="16">The sequence shown here is derived from an EMBL/GenBank/DDBJ whole genome shotgun (WGS) entry which is preliminary data.</text>
</comment>
<dbReference type="OrthoDB" id="9806956at2"/>
<dbReference type="RefSeq" id="WP_008902637.1">
    <property type="nucleotide sequence ID" value="NZ_GL397071.1"/>
</dbReference>
<comment type="function">
    <text evidence="9 11">Catalyzes the conversion of glucosamine-6-phosphate to glucosamine-1-phosphate.</text>
</comment>
<dbReference type="PANTHER" id="PTHR42946">
    <property type="entry name" value="PHOSPHOHEXOSE MUTASE"/>
    <property type="match status" value="1"/>
</dbReference>
<dbReference type="InterPro" id="IPR016055">
    <property type="entry name" value="A-D-PHexomutase_a/b/a-I/II/III"/>
</dbReference>
<dbReference type="Gene3D" id="3.40.120.10">
    <property type="entry name" value="Alpha-D-Glucose-1,6-Bisphosphate, subunit A, domain 3"/>
    <property type="match status" value="3"/>
</dbReference>
<dbReference type="InterPro" id="IPR005843">
    <property type="entry name" value="A-D-PHexomutase_C"/>
</dbReference>
<dbReference type="EC" id="5.4.2.10" evidence="7 9"/>
<dbReference type="Pfam" id="PF02879">
    <property type="entry name" value="PGM_PMM_II"/>
    <property type="match status" value="1"/>
</dbReference>
<proteinExistence type="inferred from homology"/>
<evidence type="ECO:0000313" key="16">
    <source>
        <dbReference type="EMBL" id="EFM24441.1"/>
    </source>
</evidence>
<dbReference type="PROSITE" id="PS00710">
    <property type="entry name" value="PGM_PMM"/>
    <property type="match status" value="1"/>
</dbReference>
<comment type="cofactor">
    <cofactor evidence="9">
        <name>Mg(2+)</name>
        <dbReference type="ChEBI" id="CHEBI:18420"/>
    </cofactor>
    <text evidence="9">Binds 1 Mg(2+) ion per subunit.</text>
</comment>
<evidence type="ECO:0000256" key="11">
    <source>
        <dbReference type="RuleBase" id="RU004327"/>
    </source>
</evidence>
<dbReference type="Proteomes" id="UP000003280">
    <property type="component" value="Unassembled WGS sequence"/>
</dbReference>
<dbReference type="FunFam" id="3.40.120.10:FF:000001">
    <property type="entry name" value="Phosphoglucosamine mutase"/>
    <property type="match status" value="1"/>
</dbReference>
<dbReference type="InterPro" id="IPR050060">
    <property type="entry name" value="Phosphoglucosamine_mutase"/>
</dbReference>
<dbReference type="GO" id="GO:0009252">
    <property type="term" value="P:peptidoglycan biosynthetic process"/>
    <property type="evidence" value="ECO:0007669"/>
    <property type="project" value="TreeGrafter"/>
</dbReference>
<feature type="domain" description="Alpha-D-phosphohexomutase alpha/beta/alpha" evidence="13">
    <location>
        <begin position="3"/>
        <end position="133"/>
    </location>
</feature>
<comment type="catalytic activity">
    <reaction evidence="6 9 11">
        <text>alpha-D-glucosamine 1-phosphate = D-glucosamine 6-phosphate</text>
        <dbReference type="Rhea" id="RHEA:23424"/>
        <dbReference type="ChEBI" id="CHEBI:58516"/>
        <dbReference type="ChEBI" id="CHEBI:58725"/>
        <dbReference type="EC" id="5.4.2.10"/>
    </reaction>
</comment>
<reference evidence="16 17" key="1">
    <citation type="submission" date="2010-07" db="EMBL/GenBank/DDBJ databases">
        <authorList>
            <person name="Muzny D."/>
            <person name="Qin X."/>
            <person name="Deng J."/>
            <person name="Jiang H."/>
            <person name="Liu Y."/>
            <person name="Qu J."/>
            <person name="Song X.-Z."/>
            <person name="Zhang L."/>
            <person name="Thornton R."/>
            <person name="Coyle M."/>
            <person name="Francisco L."/>
            <person name="Jackson L."/>
            <person name="Javaid M."/>
            <person name="Korchina V."/>
            <person name="Kovar C."/>
            <person name="Mata R."/>
            <person name="Mathew T."/>
            <person name="Ngo R."/>
            <person name="Nguyen L."/>
            <person name="Nguyen N."/>
            <person name="Okwuonu G."/>
            <person name="Ongeri F."/>
            <person name="Pham C."/>
            <person name="Simmons D."/>
            <person name="Wilczek-Boney K."/>
            <person name="Hale W."/>
            <person name="Jakkamsetti A."/>
            <person name="Pham P."/>
            <person name="Ruth R."/>
            <person name="San Lucas F."/>
            <person name="Warren J."/>
            <person name="Zhang J."/>
            <person name="Zhao Z."/>
            <person name="Zhou C."/>
            <person name="Zhu D."/>
            <person name="Lee S."/>
            <person name="Bess C."/>
            <person name="Blankenburg K."/>
            <person name="Forbes L."/>
            <person name="Fu Q."/>
            <person name="Gubbala S."/>
            <person name="Hirani K."/>
            <person name="Jayaseelan J.C."/>
            <person name="Lara F."/>
            <person name="Munidasa M."/>
            <person name="Palculict T."/>
            <person name="Patil S."/>
            <person name="Pu L.-L."/>
            <person name="Saada N."/>
            <person name="Tang L."/>
            <person name="Weissenberger G."/>
            <person name="Zhu Y."/>
            <person name="Hemphill L."/>
            <person name="Shang Y."/>
            <person name="Youmans B."/>
            <person name="Ayvaz T."/>
            <person name="Ross M."/>
            <person name="Santibanez J."/>
            <person name="Aqrawi P."/>
            <person name="Gross S."/>
            <person name="Joshi V."/>
            <person name="Fowler G."/>
            <person name="Nazareth L."/>
            <person name="Reid J."/>
            <person name="Worley K."/>
            <person name="Petrosino J."/>
            <person name="Highlander S."/>
            <person name="Gibbs R."/>
        </authorList>
    </citation>
    <scope>NUCLEOTIDE SEQUENCE [LARGE SCALE GENOMIC DNA]</scope>
    <source>
        <strain evidence="16 17">ATCC BAA-1640</strain>
    </source>
</reference>
<dbReference type="NCBIfam" id="TIGR01455">
    <property type="entry name" value="glmM"/>
    <property type="match status" value="1"/>
</dbReference>
<evidence type="ECO:0000256" key="9">
    <source>
        <dbReference type="HAMAP-Rule" id="MF_01554"/>
    </source>
</evidence>
<feature type="binding site" description="via phosphate group" evidence="9">
    <location>
        <position position="100"/>
    </location>
    <ligand>
        <name>Mg(2+)</name>
        <dbReference type="ChEBI" id="CHEBI:18420"/>
    </ligand>
</feature>
<dbReference type="InterPro" id="IPR005841">
    <property type="entry name" value="Alpha-D-phosphohexomutase_SF"/>
</dbReference>
<evidence type="ECO:0000259" key="12">
    <source>
        <dbReference type="Pfam" id="PF00408"/>
    </source>
</evidence>
<dbReference type="InterPro" id="IPR016066">
    <property type="entry name" value="A-D-PHexomutase_CS"/>
</dbReference>
<gene>
    <name evidence="9 16" type="primary">glmM</name>
    <name evidence="16" type="ORF">HMPREF9225_1862</name>
</gene>
<dbReference type="SUPFAM" id="SSF53738">
    <property type="entry name" value="Phosphoglucomutase, first 3 domains"/>
    <property type="match status" value="3"/>
</dbReference>
<evidence type="ECO:0000259" key="13">
    <source>
        <dbReference type="Pfam" id="PF02878"/>
    </source>
</evidence>
<keyword evidence="4 9" id="KW-0460">Magnesium</keyword>
<dbReference type="Pfam" id="PF02880">
    <property type="entry name" value="PGM_PMM_III"/>
    <property type="match status" value="1"/>
</dbReference>
<keyword evidence="3 9" id="KW-0479">Metal-binding</keyword>
<dbReference type="HOGENOM" id="CLU_016950_7_0_9"/>
<dbReference type="GO" id="GO:0000287">
    <property type="term" value="F:magnesium ion binding"/>
    <property type="evidence" value="ECO:0007669"/>
    <property type="project" value="UniProtKB-UniRule"/>
</dbReference>
<feature type="domain" description="Alpha-D-phosphohexomutase C-terminal" evidence="12">
    <location>
        <begin position="374"/>
        <end position="438"/>
    </location>
</feature>
<evidence type="ECO:0000256" key="3">
    <source>
        <dbReference type="ARBA" id="ARBA00022723"/>
    </source>
</evidence>
<dbReference type="PANTHER" id="PTHR42946:SF1">
    <property type="entry name" value="PHOSPHOGLUCOMUTASE (ALPHA-D-GLUCOSE-1,6-BISPHOSPHATE-DEPENDENT)"/>
    <property type="match status" value="1"/>
</dbReference>
<dbReference type="PRINTS" id="PR00509">
    <property type="entry name" value="PGMPMM"/>
</dbReference>
<dbReference type="GO" id="GO:0005829">
    <property type="term" value="C:cytosol"/>
    <property type="evidence" value="ECO:0007669"/>
    <property type="project" value="TreeGrafter"/>
</dbReference>
<dbReference type="SUPFAM" id="SSF55957">
    <property type="entry name" value="Phosphoglucomutase, C-terminal domain"/>
    <property type="match status" value="1"/>
</dbReference>
<dbReference type="Pfam" id="PF00408">
    <property type="entry name" value="PGM_PMM_IV"/>
    <property type="match status" value="1"/>
</dbReference>
<dbReference type="CDD" id="cd05802">
    <property type="entry name" value="GlmM"/>
    <property type="match status" value="1"/>
</dbReference>
<evidence type="ECO:0000256" key="6">
    <source>
        <dbReference type="ARBA" id="ARBA00050364"/>
    </source>
</evidence>
<dbReference type="EMBL" id="AEEH01000053">
    <property type="protein sequence ID" value="EFM24441.1"/>
    <property type="molecule type" value="Genomic_DNA"/>
</dbReference>
<feature type="active site" description="Phosphoserine intermediate" evidence="9">
    <location>
        <position position="100"/>
    </location>
</feature>
<dbReference type="FunFam" id="3.30.310.50:FF:000001">
    <property type="entry name" value="Phosphoglucosamine mutase"/>
    <property type="match status" value="1"/>
</dbReference>
<keyword evidence="5 9" id="KW-0413">Isomerase</keyword>
<dbReference type="HAMAP" id="MF_01554_B">
    <property type="entry name" value="GlmM_B"/>
    <property type="match status" value="1"/>
</dbReference>
<feature type="domain" description="Alpha-D-phosphohexomutase alpha/beta/alpha" evidence="14">
    <location>
        <begin position="157"/>
        <end position="252"/>
    </location>
</feature>
<dbReference type="GO" id="GO:0008966">
    <property type="term" value="F:phosphoglucosamine mutase activity"/>
    <property type="evidence" value="ECO:0007669"/>
    <property type="project" value="UniProtKB-UniRule"/>
</dbReference>
<comment type="PTM">
    <text evidence="9">Activated by phosphorylation.</text>
</comment>
<dbReference type="InterPro" id="IPR005845">
    <property type="entry name" value="A-D-PHexomutase_a/b/a-II"/>
</dbReference>
<comment type="similarity">
    <text evidence="1 9 10">Belongs to the phosphohexose mutase family.</text>
</comment>